<comment type="caution">
    <text evidence="1">The sequence shown here is derived from an EMBL/GenBank/DDBJ whole genome shotgun (WGS) entry which is preliminary data.</text>
</comment>
<keyword evidence="2" id="KW-1185">Reference proteome</keyword>
<sequence length="74" mass="8115">MPHGVLCIVPPRLSIAMGICNETFESSHLALSRGFRLLFDPCKQHASVRLRIAGPIRGSIGIDPEFAAEWMPAK</sequence>
<proteinExistence type="predicted"/>
<dbReference type="AlphaFoldDB" id="A0A7W6CDI7"/>
<name>A0A7W6CDI7_9HYPH</name>
<accession>A0A7W6CDI7</accession>
<dbReference type="EMBL" id="JACIDV010000013">
    <property type="protein sequence ID" value="MBB3947912.1"/>
    <property type="molecule type" value="Genomic_DNA"/>
</dbReference>
<reference evidence="1 2" key="1">
    <citation type="submission" date="2020-08" db="EMBL/GenBank/DDBJ databases">
        <title>Genomic Encyclopedia of Type Strains, Phase IV (KMG-IV): sequencing the most valuable type-strain genomes for metagenomic binning, comparative biology and taxonomic classification.</title>
        <authorList>
            <person name="Goeker M."/>
        </authorList>
    </citation>
    <scope>NUCLEOTIDE SEQUENCE [LARGE SCALE GENOMIC DNA]</scope>
    <source>
        <strain evidence="1 2">DSM 26438</strain>
    </source>
</reference>
<dbReference type="Proteomes" id="UP000565286">
    <property type="component" value="Unassembled WGS sequence"/>
</dbReference>
<protein>
    <submittedName>
        <fullName evidence="1">Uncharacterized protein</fullName>
    </submittedName>
</protein>
<gene>
    <name evidence="1" type="ORF">GGQ73_003885</name>
</gene>
<organism evidence="1 2">
    <name type="scientific">Rhizobium skierniewicense</name>
    <dbReference type="NCBI Taxonomy" id="984260"/>
    <lineage>
        <taxon>Bacteria</taxon>
        <taxon>Pseudomonadati</taxon>
        <taxon>Pseudomonadota</taxon>
        <taxon>Alphaproteobacteria</taxon>
        <taxon>Hyphomicrobiales</taxon>
        <taxon>Rhizobiaceae</taxon>
        <taxon>Rhizobium/Agrobacterium group</taxon>
        <taxon>Rhizobium</taxon>
    </lineage>
</organism>
<evidence type="ECO:0000313" key="1">
    <source>
        <dbReference type="EMBL" id="MBB3947912.1"/>
    </source>
</evidence>
<evidence type="ECO:0000313" key="2">
    <source>
        <dbReference type="Proteomes" id="UP000565286"/>
    </source>
</evidence>